<evidence type="ECO:0008006" key="3">
    <source>
        <dbReference type="Google" id="ProtNLM"/>
    </source>
</evidence>
<accession>A0A4Y7SNS8</accession>
<dbReference type="EMBL" id="QPFP01000080">
    <property type="protein sequence ID" value="TEB23264.1"/>
    <property type="molecule type" value="Genomic_DNA"/>
</dbReference>
<dbReference type="OrthoDB" id="3050057at2759"/>
<dbReference type="Proteomes" id="UP000298030">
    <property type="component" value="Unassembled WGS sequence"/>
</dbReference>
<comment type="caution">
    <text evidence="1">The sequence shown here is derived from an EMBL/GenBank/DDBJ whole genome shotgun (WGS) entry which is preliminary data.</text>
</comment>
<name>A0A4Y7SNS8_COPMI</name>
<dbReference type="AlphaFoldDB" id="A0A4Y7SNS8"/>
<sequence>MSSLPEKVPIPRDDLPPTQASFHDLPQELLQEIVSQIRARHVVRTLRLVSHAFNEAAKGRAAESLSLMNNLDKVERMLSTPNTFDQSCVKLSMWNEDRPEDHYGWVVLAKLIRKMTGLHKVRWVVEGSVDGKVLESIAQLPLLESLDLVVRGFLKNLDRLMSLPTSTTRKLKSLSLQFPPLKELWNIPHAKAAVCYLIANAPTLERLNVGPIKFQYHNSGIYQATLEPLNIDALFAHIRSRGCFEPSLRSFGPLGVHFPSSPNAFHYFSKLSTLQISNHLQEHEAIWPALHTSGVRLKAISVQLLTSPLFEYLQNYHGLKSFHMGVYLPCGSLVLDQDVQLLLTHALPPHSATLTDLRILPDEGNEADRTVSAGGGGPNSTMSWNIPVTLANLSSLGRIQRLELVHTVVEMHDRGRKDALTSNIAAVISHASIMTNLEILHLNFIGSNLTGTQPRTHRDRIEKVLGSFST</sequence>
<reference evidence="1 2" key="1">
    <citation type="journal article" date="2019" name="Nat. Ecol. Evol.">
        <title>Megaphylogeny resolves global patterns of mushroom evolution.</title>
        <authorList>
            <person name="Varga T."/>
            <person name="Krizsan K."/>
            <person name="Foldi C."/>
            <person name="Dima B."/>
            <person name="Sanchez-Garcia M."/>
            <person name="Sanchez-Ramirez S."/>
            <person name="Szollosi G.J."/>
            <person name="Szarkandi J.G."/>
            <person name="Papp V."/>
            <person name="Albert L."/>
            <person name="Andreopoulos W."/>
            <person name="Angelini C."/>
            <person name="Antonin V."/>
            <person name="Barry K.W."/>
            <person name="Bougher N.L."/>
            <person name="Buchanan P."/>
            <person name="Buyck B."/>
            <person name="Bense V."/>
            <person name="Catcheside P."/>
            <person name="Chovatia M."/>
            <person name="Cooper J."/>
            <person name="Damon W."/>
            <person name="Desjardin D."/>
            <person name="Finy P."/>
            <person name="Geml J."/>
            <person name="Haridas S."/>
            <person name="Hughes K."/>
            <person name="Justo A."/>
            <person name="Karasinski D."/>
            <person name="Kautmanova I."/>
            <person name="Kiss B."/>
            <person name="Kocsube S."/>
            <person name="Kotiranta H."/>
            <person name="LaButti K.M."/>
            <person name="Lechner B.E."/>
            <person name="Liimatainen K."/>
            <person name="Lipzen A."/>
            <person name="Lukacs Z."/>
            <person name="Mihaltcheva S."/>
            <person name="Morgado L.N."/>
            <person name="Niskanen T."/>
            <person name="Noordeloos M.E."/>
            <person name="Ohm R.A."/>
            <person name="Ortiz-Santana B."/>
            <person name="Ovrebo C."/>
            <person name="Racz N."/>
            <person name="Riley R."/>
            <person name="Savchenko A."/>
            <person name="Shiryaev A."/>
            <person name="Soop K."/>
            <person name="Spirin V."/>
            <person name="Szebenyi C."/>
            <person name="Tomsovsky M."/>
            <person name="Tulloss R.E."/>
            <person name="Uehling J."/>
            <person name="Grigoriev I.V."/>
            <person name="Vagvolgyi C."/>
            <person name="Papp T."/>
            <person name="Martin F.M."/>
            <person name="Miettinen O."/>
            <person name="Hibbett D.S."/>
            <person name="Nagy L.G."/>
        </authorList>
    </citation>
    <scope>NUCLEOTIDE SEQUENCE [LARGE SCALE GENOMIC DNA]</scope>
    <source>
        <strain evidence="1 2">FP101781</strain>
    </source>
</reference>
<evidence type="ECO:0000313" key="1">
    <source>
        <dbReference type="EMBL" id="TEB23264.1"/>
    </source>
</evidence>
<organism evidence="1 2">
    <name type="scientific">Coprinellus micaceus</name>
    <name type="common">Glistening ink-cap mushroom</name>
    <name type="synonym">Coprinus micaceus</name>
    <dbReference type="NCBI Taxonomy" id="71717"/>
    <lineage>
        <taxon>Eukaryota</taxon>
        <taxon>Fungi</taxon>
        <taxon>Dikarya</taxon>
        <taxon>Basidiomycota</taxon>
        <taxon>Agaricomycotina</taxon>
        <taxon>Agaricomycetes</taxon>
        <taxon>Agaricomycetidae</taxon>
        <taxon>Agaricales</taxon>
        <taxon>Agaricineae</taxon>
        <taxon>Psathyrellaceae</taxon>
        <taxon>Coprinellus</taxon>
    </lineage>
</organism>
<proteinExistence type="predicted"/>
<keyword evidence="2" id="KW-1185">Reference proteome</keyword>
<evidence type="ECO:0000313" key="2">
    <source>
        <dbReference type="Proteomes" id="UP000298030"/>
    </source>
</evidence>
<protein>
    <recommendedName>
        <fullName evidence="3">F-box domain-containing protein</fullName>
    </recommendedName>
</protein>
<gene>
    <name evidence="1" type="ORF">FA13DRAFT_1453086</name>
</gene>